<dbReference type="EMBL" id="NCVQ01000007">
    <property type="protein sequence ID" value="PWZ16604.1"/>
    <property type="molecule type" value="Genomic_DNA"/>
</dbReference>
<proteinExistence type="predicted"/>
<sequence length="336" mass="37328">MLLHIRHWRVTSLACSSTSSCSAPEVCGYDLHTTPARHIPVEMDRCRAHWDDTTTRIFLDLCIAEKEKQNYNSKGLTKIGWHNLYRNFKEETRRSYDTKQLQNKFNGLKRMYSLWRLQNDKAGPGGGGGWDKSSSTVTQDADGWDNQITETSAAEDFRGKALAHEDALAVIFGPKDGTNSPSVGGGAGDRTPGGGGGGEEENHARASGDNAACPEESLGCYRSGRASPWSSQDHHIHMVGSRPAKKPKNTGYYAEGVSESMLGSRNESSSAIRREQEEVVELLQLVEKDGVSQGSELFFIATELFRSPIRRAAFRCITTPKNRVAWLRWTWDNVKM</sequence>
<dbReference type="PANTHER" id="PTHR47069:SF8">
    <property type="entry name" value="MYB_SANT-LIKE DOMAIN-CONTAINING PROTEIN"/>
    <property type="match status" value="1"/>
</dbReference>
<reference evidence="3 4" key="1">
    <citation type="journal article" date="2018" name="Nat. Genet.">
        <title>Extensive intraspecific gene order and gene structural variations between Mo17 and other maize genomes.</title>
        <authorList>
            <person name="Sun S."/>
            <person name="Zhou Y."/>
            <person name="Chen J."/>
            <person name="Shi J."/>
            <person name="Zhao H."/>
            <person name="Zhao H."/>
            <person name="Song W."/>
            <person name="Zhang M."/>
            <person name="Cui Y."/>
            <person name="Dong X."/>
            <person name="Liu H."/>
            <person name="Ma X."/>
            <person name="Jiao Y."/>
            <person name="Wang B."/>
            <person name="Wei X."/>
            <person name="Stein J.C."/>
            <person name="Glaubitz J.C."/>
            <person name="Lu F."/>
            <person name="Yu G."/>
            <person name="Liang C."/>
            <person name="Fengler K."/>
            <person name="Li B."/>
            <person name="Rafalski A."/>
            <person name="Schnable P.S."/>
            <person name="Ware D.H."/>
            <person name="Buckler E.S."/>
            <person name="Lai J."/>
        </authorList>
    </citation>
    <scope>NUCLEOTIDE SEQUENCE [LARGE SCALE GENOMIC DNA]</scope>
    <source>
        <strain evidence="4">cv. Missouri 17</strain>
        <tissue evidence="3">Seedling</tissue>
    </source>
</reference>
<feature type="compositionally biased region" description="Gly residues" evidence="1">
    <location>
        <begin position="183"/>
        <end position="197"/>
    </location>
</feature>
<organism evidence="3 4">
    <name type="scientific">Zea mays</name>
    <name type="common">Maize</name>
    <dbReference type="NCBI Taxonomy" id="4577"/>
    <lineage>
        <taxon>Eukaryota</taxon>
        <taxon>Viridiplantae</taxon>
        <taxon>Streptophyta</taxon>
        <taxon>Embryophyta</taxon>
        <taxon>Tracheophyta</taxon>
        <taxon>Spermatophyta</taxon>
        <taxon>Magnoliopsida</taxon>
        <taxon>Liliopsida</taxon>
        <taxon>Poales</taxon>
        <taxon>Poaceae</taxon>
        <taxon>PACMAD clade</taxon>
        <taxon>Panicoideae</taxon>
        <taxon>Andropogonodae</taxon>
        <taxon>Andropogoneae</taxon>
        <taxon>Tripsacinae</taxon>
        <taxon>Zea</taxon>
    </lineage>
</organism>
<feature type="domain" description="Myb/SANT-like" evidence="2">
    <location>
        <begin position="49"/>
        <end position="146"/>
    </location>
</feature>
<dbReference type="ExpressionAtlas" id="A0A3L6E6Q5">
    <property type="expression patterns" value="baseline and differential"/>
</dbReference>
<evidence type="ECO:0000259" key="2">
    <source>
        <dbReference type="Pfam" id="PF12776"/>
    </source>
</evidence>
<protein>
    <submittedName>
        <fullName evidence="3">L10-interacting MYB domain-containing protein</fullName>
    </submittedName>
</protein>
<dbReference type="PROSITE" id="PS51257">
    <property type="entry name" value="PROKAR_LIPOPROTEIN"/>
    <property type="match status" value="1"/>
</dbReference>
<feature type="region of interest" description="Disordered" evidence="1">
    <location>
        <begin position="122"/>
        <end position="141"/>
    </location>
</feature>
<evidence type="ECO:0000256" key="1">
    <source>
        <dbReference type="SAM" id="MobiDB-lite"/>
    </source>
</evidence>
<dbReference type="Proteomes" id="UP000251960">
    <property type="component" value="Chromosome 6"/>
</dbReference>
<dbReference type="AlphaFoldDB" id="A0A3L6E6Q5"/>
<dbReference type="PANTHER" id="PTHR47069">
    <property type="match status" value="1"/>
</dbReference>
<dbReference type="InterPro" id="IPR024752">
    <property type="entry name" value="Myb/SANT-like_dom"/>
</dbReference>
<feature type="region of interest" description="Disordered" evidence="1">
    <location>
        <begin position="172"/>
        <end position="211"/>
    </location>
</feature>
<gene>
    <name evidence="3" type="primary">LIMYB_7</name>
    <name evidence="3" type="ORF">Zm00014a_031053</name>
</gene>
<accession>A0A3L6E6Q5</accession>
<evidence type="ECO:0000313" key="3">
    <source>
        <dbReference type="EMBL" id="PWZ16604.1"/>
    </source>
</evidence>
<comment type="caution">
    <text evidence="3">The sequence shown here is derived from an EMBL/GenBank/DDBJ whole genome shotgun (WGS) entry which is preliminary data.</text>
</comment>
<evidence type="ECO:0000313" key="4">
    <source>
        <dbReference type="Proteomes" id="UP000251960"/>
    </source>
</evidence>
<name>A0A3L6E6Q5_MAIZE</name>
<dbReference type="Pfam" id="PF12776">
    <property type="entry name" value="Myb_DNA-bind_3"/>
    <property type="match status" value="1"/>
</dbReference>